<name>F3PQC2_9BACE</name>
<proteinExistence type="predicted"/>
<keyword evidence="1" id="KW-0472">Membrane</keyword>
<feature type="transmembrane region" description="Helical" evidence="1">
    <location>
        <begin position="12"/>
        <end position="34"/>
    </location>
</feature>
<organism evidence="2 3">
    <name type="scientific">Bacteroides fluxus YIT 12057</name>
    <dbReference type="NCBI Taxonomy" id="763034"/>
    <lineage>
        <taxon>Bacteria</taxon>
        <taxon>Pseudomonadati</taxon>
        <taxon>Bacteroidota</taxon>
        <taxon>Bacteroidia</taxon>
        <taxon>Bacteroidales</taxon>
        <taxon>Bacteroidaceae</taxon>
        <taxon>Bacteroides</taxon>
    </lineage>
</organism>
<accession>F3PQC2</accession>
<keyword evidence="1" id="KW-0812">Transmembrane</keyword>
<dbReference type="AlphaFoldDB" id="F3PQC2"/>
<dbReference type="HOGENOM" id="CLU_2912741_0_0_10"/>
<keyword evidence="3" id="KW-1185">Reference proteome</keyword>
<evidence type="ECO:0000256" key="1">
    <source>
        <dbReference type="SAM" id="Phobius"/>
    </source>
</evidence>
<dbReference type="EMBL" id="AFBN01000013">
    <property type="protein sequence ID" value="EGF59164.1"/>
    <property type="molecule type" value="Genomic_DNA"/>
</dbReference>
<evidence type="ECO:0000313" key="3">
    <source>
        <dbReference type="Proteomes" id="UP000003416"/>
    </source>
</evidence>
<keyword evidence="1" id="KW-1133">Transmembrane helix</keyword>
<evidence type="ECO:0000313" key="2">
    <source>
        <dbReference type="EMBL" id="EGF59164.1"/>
    </source>
</evidence>
<comment type="caution">
    <text evidence="2">The sequence shown here is derived from an EMBL/GenBank/DDBJ whole genome shotgun (WGS) entry which is preliminary data.</text>
</comment>
<reference evidence="2 3" key="1">
    <citation type="submission" date="2011-02" db="EMBL/GenBank/DDBJ databases">
        <authorList>
            <person name="Weinstock G."/>
            <person name="Sodergren E."/>
            <person name="Clifton S."/>
            <person name="Fulton L."/>
            <person name="Fulton B."/>
            <person name="Courtney L."/>
            <person name="Fronick C."/>
            <person name="Harrison M."/>
            <person name="Strong C."/>
            <person name="Farmer C."/>
            <person name="Delahaunty K."/>
            <person name="Markovic C."/>
            <person name="Hall O."/>
            <person name="Minx P."/>
            <person name="Tomlinson C."/>
            <person name="Mitreva M."/>
            <person name="Hou S."/>
            <person name="Chen J."/>
            <person name="Wollam A."/>
            <person name="Pepin K.H."/>
            <person name="Johnson M."/>
            <person name="Bhonagiri V."/>
            <person name="Zhang X."/>
            <person name="Suruliraj S."/>
            <person name="Warren W."/>
            <person name="Chinwalla A."/>
            <person name="Mardis E.R."/>
            <person name="Wilson R.K."/>
        </authorList>
    </citation>
    <scope>NUCLEOTIDE SEQUENCE [LARGE SCALE GENOMIC DNA]</scope>
    <source>
        <strain evidence="2 3">YIT 12057</strain>
    </source>
</reference>
<gene>
    <name evidence="2" type="ORF">HMPREF9446_00915</name>
</gene>
<dbReference type="STRING" id="763034.HMPREF9446_00915"/>
<sequence>MPLSDVSRHFFLSLSVVFFISYKLSVFLILYSLFRPTYVCRIARKCVLCGLHTWDELLSYV</sequence>
<protein>
    <submittedName>
        <fullName evidence="2">Uncharacterized protein</fullName>
    </submittedName>
</protein>
<dbReference type="Proteomes" id="UP000003416">
    <property type="component" value="Unassembled WGS sequence"/>
</dbReference>